<dbReference type="EMBL" id="PKPP01003561">
    <property type="protein sequence ID" value="PWA68809.1"/>
    <property type="molecule type" value="Genomic_DNA"/>
</dbReference>
<gene>
    <name evidence="6" type="ORF">CTI12_AA303840</name>
</gene>
<protein>
    <submittedName>
        <fullName evidence="6">BED zinc finger, hAT family dimerization domain protein</fullName>
    </submittedName>
</protein>
<keyword evidence="7" id="KW-1185">Reference proteome</keyword>
<evidence type="ECO:0000313" key="6">
    <source>
        <dbReference type="EMBL" id="PWA68809.1"/>
    </source>
</evidence>
<keyword evidence="4" id="KW-0862">Zinc</keyword>
<evidence type="ECO:0000313" key="7">
    <source>
        <dbReference type="Proteomes" id="UP000245207"/>
    </source>
</evidence>
<evidence type="ECO:0000256" key="4">
    <source>
        <dbReference type="ARBA" id="ARBA00022833"/>
    </source>
</evidence>
<dbReference type="GO" id="GO:0008270">
    <property type="term" value="F:zinc ion binding"/>
    <property type="evidence" value="ECO:0007669"/>
    <property type="project" value="UniProtKB-KW"/>
</dbReference>
<evidence type="ECO:0000256" key="2">
    <source>
        <dbReference type="ARBA" id="ARBA00022723"/>
    </source>
</evidence>
<evidence type="ECO:0000256" key="1">
    <source>
        <dbReference type="ARBA" id="ARBA00004123"/>
    </source>
</evidence>
<dbReference type="STRING" id="35608.A0A2U1N5P5"/>
<dbReference type="OrthoDB" id="2610923at2759"/>
<name>A0A2U1N5P5_ARTAN</name>
<comment type="caution">
    <text evidence="6">The sequence shown here is derived from an EMBL/GenBank/DDBJ whole genome shotgun (WGS) entry which is preliminary data.</text>
</comment>
<dbReference type="InterPro" id="IPR052035">
    <property type="entry name" value="ZnF_BED_domain_contain"/>
</dbReference>
<dbReference type="PANTHER" id="PTHR46481">
    <property type="entry name" value="ZINC FINGER BED DOMAIN-CONTAINING PROTEIN 4"/>
    <property type="match status" value="1"/>
</dbReference>
<dbReference type="GO" id="GO:0005634">
    <property type="term" value="C:nucleus"/>
    <property type="evidence" value="ECO:0007669"/>
    <property type="project" value="UniProtKB-SubCell"/>
</dbReference>
<evidence type="ECO:0000256" key="3">
    <source>
        <dbReference type="ARBA" id="ARBA00022771"/>
    </source>
</evidence>
<proteinExistence type="predicted"/>
<dbReference type="Proteomes" id="UP000245207">
    <property type="component" value="Unassembled WGS sequence"/>
</dbReference>
<accession>A0A2U1N5P5</accession>
<reference evidence="6 7" key="1">
    <citation type="journal article" date="2018" name="Mol. Plant">
        <title>The genome of Artemisia annua provides insight into the evolution of Asteraceae family and artemisinin biosynthesis.</title>
        <authorList>
            <person name="Shen Q."/>
            <person name="Zhang L."/>
            <person name="Liao Z."/>
            <person name="Wang S."/>
            <person name="Yan T."/>
            <person name="Shi P."/>
            <person name="Liu M."/>
            <person name="Fu X."/>
            <person name="Pan Q."/>
            <person name="Wang Y."/>
            <person name="Lv Z."/>
            <person name="Lu X."/>
            <person name="Zhang F."/>
            <person name="Jiang W."/>
            <person name="Ma Y."/>
            <person name="Chen M."/>
            <person name="Hao X."/>
            <person name="Li L."/>
            <person name="Tang Y."/>
            <person name="Lv G."/>
            <person name="Zhou Y."/>
            <person name="Sun X."/>
            <person name="Brodelius P.E."/>
            <person name="Rose J.K.C."/>
            <person name="Tang K."/>
        </authorList>
    </citation>
    <scope>NUCLEOTIDE SEQUENCE [LARGE SCALE GENOMIC DNA]</scope>
    <source>
        <strain evidence="7">cv. Huhao1</strain>
        <tissue evidence="6">Leaf</tissue>
    </source>
</reference>
<evidence type="ECO:0000256" key="5">
    <source>
        <dbReference type="ARBA" id="ARBA00023242"/>
    </source>
</evidence>
<organism evidence="6 7">
    <name type="scientific">Artemisia annua</name>
    <name type="common">Sweet wormwood</name>
    <dbReference type="NCBI Taxonomy" id="35608"/>
    <lineage>
        <taxon>Eukaryota</taxon>
        <taxon>Viridiplantae</taxon>
        <taxon>Streptophyta</taxon>
        <taxon>Embryophyta</taxon>
        <taxon>Tracheophyta</taxon>
        <taxon>Spermatophyta</taxon>
        <taxon>Magnoliopsida</taxon>
        <taxon>eudicotyledons</taxon>
        <taxon>Gunneridae</taxon>
        <taxon>Pentapetalae</taxon>
        <taxon>asterids</taxon>
        <taxon>campanulids</taxon>
        <taxon>Asterales</taxon>
        <taxon>Asteraceae</taxon>
        <taxon>Asteroideae</taxon>
        <taxon>Anthemideae</taxon>
        <taxon>Artemisiinae</taxon>
        <taxon>Artemisia</taxon>
    </lineage>
</organism>
<keyword evidence="5" id="KW-0539">Nucleus</keyword>
<dbReference type="PANTHER" id="PTHR46481:SF10">
    <property type="entry name" value="ZINC FINGER BED DOMAIN-CONTAINING PROTEIN 39"/>
    <property type="match status" value="1"/>
</dbReference>
<keyword evidence="3" id="KW-0863">Zinc-finger</keyword>
<comment type="subcellular location">
    <subcellularLocation>
        <location evidence="1">Nucleus</location>
    </subcellularLocation>
</comment>
<sequence length="122" mass="13800">MDVLHNLQPKFNMGDLNTVQGDCVAAYLSERSTVENLIAQMLGQICFTLDLWNSNNTTGYIFIMGQFTDSDWNIHKRLLKVVMEPYPESDSAFTNVVSACLSDWKHQGSIILCHAKPKPTFE</sequence>
<dbReference type="AlphaFoldDB" id="A0A2U1N5P5"/>
<keyword evidence="2" id="KW-0479">Metal-binding</keyword>